<protein>
    <submittedName>
        <fullName evidence="2">Uncharacterized protein</fullName>
    </submittedName>
</protein>
<organism evidence="2 3">
    <name type="scientific">Gigaspora margarita</name>
    <dbReference type="NCBI Taxonomy" id="4874"/>
    <lineage>
        <taxon>Eukaryota</taxon>
        <taxon>Fungi</taxon>
        <taxon>Fungi incertae sedis</taxon>
        <taxon>Mucoromycota</taxon>
        <taxon>Glomeromycotina</taxon>
        <taxon>Glomeromycetes</taxon>
        <taxon>Diversisporales</taxon>
        <taxon>Gigasporaceae</taxon>
        <taxon>Gigaspora</taxon>
    </lineage>
</organism>
<dbReference type="EMBL" id="WTPW01001809">
    <property type="protein sequence ID" value="KAF0412697.1"/>
    <property type="molecule type" value="Genomic_DNA"/>
</dbReference>
<proteinExistence type="predicted"/>
<dbReference type="AlphaFoldDB" id="A0A8H3X5R6"/>
<name>A0A8H3X5R6_GIGMA</name>
<comment type="caution">
    <text evidence="2">The sequence shown here is derived from an EMBL/GenBank/DDBJ whole genome shotgun (WGS) entry which is preliminary data.</text>
</comment>
<gene>
    <name evidence="2" type="ORF">F8M41_007878</name>
</gene>
<keyword evidence="3" id="KW-1185">Reference proteome</keyword>
<dbReference type="Proteomes" id="UP000439903">
    <property type="component" value="Unassembled WGS sequence"/>
</dbReference>
<reference evidence="2 3" key="1">
    <citation type="journal article" date="2019" name="Environ. Microbiol.">
        <title>At the nexus of three kingdoms: the genome of the mycorrhizal fungus Gigaspora margarita provides insights into plant, endobacterial and fungal interactions.</title>
        <authorList>
            <person name="Venice F."/>
            <person name="Ghignone S."/>
            <person name="Salvioli di Fossalunga A."/>
            <person name="Amselem J."/>
            <person name="Novero M."/>
            <person name="Xianan X."/>
            <person name="Sedzielewska Toro K."/>
            <person name="Morin E."/>
            <person name="Lipzen A."/>
            <person name="Grigoriev I.V."/>
            <person name="Henrissat B."/>
            <person name="Martin F.M."/>
            <person name="Bonfante P."/>
        </authorList>
    </citation>
    <scope>NUCLEOTIDE SEQUENCE [LARGE SCALE GENOMIC DNA]</scope>
    <source>
        <strain evidence="2 3">BEG34</strain>
    </source>
</reference>
<feature type="region of interest" description="Disordered" evidence="1">
    <location>
        <begin position="1"/>
        <end position="24"/>
    </location>
</feature>
<sequence>MNFKKRACGYGSGSESETEKVDDDSDDWGEIINFKDFSFDEWIDTCSGKRRFLKNAKVDGKITNVIRLGPEFDGGMHTWFGDE</sequence>
<evidence type="ECO:0000313" key="3">
    <source>
        <dbReference type="Proteomes" id="UP000439903"/>
    </source>
</evidence>
<evidence type="ECO:0000313" key="2">
    <source>
        <dbReference type="EMBL" id="KAF0412697.1"/>
    </source>
</evidence>
<evidence type="ECO:0000256" key="1">
    <source>
        <dbReference type="SAM" id="MobiDB-lite"/>
    </source>
</evidence>
<accession>A0A8H3X5R6</accession>